<organism evidence="7 8">
    <name type="scientific">Frigoriflavimonas asaccharolytica</name>
    <dbReference type="NCBI Taxonomy" id="2735899"/>
    <lineage>
        <taxon>Bacteria</taxon>
        <taxon>Pseudomonadati</taxon>
        <taxon>Bacteroidota</taxon>
        <taxon>Flavobacteriia</taxon>
        <taxon>Flavobacteriales</taxon>
        <taxon>Weeksellaceae</taxon>
        <taxon>Frigoriflavimonas</taxon>
    </lineage>
</organism>
<dbReference type="Proteomes" id="UP000610746">
    <property type="component" value="Unassembled WGS sequence"/>
</dbReference>
<dbReference type="AlphaFoldDB" id="A0A8J8GB93"/>
<dbReference type="Pfam" id="PF03544">
    <property type="entry name" value="TonB_C"/>
    <property type="match status" value="1"/>
</dbReference>
<protein>
    <submittedName>
        <fullName evidence="7">TonB family protein</fullName>
    </submittedName>
</protein>
<proteinExistence type="predicted"/>
<dbReference type="PROSITE" id="PS52015">
    <property type="entry name" value="TONB_CTD"/>
    <property type="match status" value="1"/>
</dbReference>
<evidence type="ECO:0000256" key="1">
    <source>
        <dbReference type="ARBA" id="ARBA00004167"/>
    </source>
</evidence>
<feature type="domain" description="TonB C-terminal" evidence="6">
    <location>
        <begin position="151"/>
        <end position="242"/>
    </location>
</feature>
<evidence type="ECO:0000256" key="5">
    <source>
        <dbReference type="SAM" id="SignalP"/>
    </source>
</evidence>
<comment type="subcellular location">
    <subcellularLocation>
        <location evidence="1">Membrane</location>
        <topology evidence="1">Single-pass membrane protein</topology>
    </subcellularLocation>
</comment>
<sequence>MNSTISKYFATALLLASTLFAAQDVLFHYPDGQESYVGGKRQFYKDFNKILNDQKIQPCESKEEYYELNVLIKADGKISFVADNENYDETTSKCAKDLSREVAKYLDGWNAATVDNEKVSAIASFMVIPNQLYGTLKDGYIAEPTQTLAEFPGGMKEFRHLVAMRADTRKFTYDRTFRLEITFVIDRDGSIVDAQLAQSSGSDDFDYVILSAVSKIRKKWKPATINGIPVRYRFRIPLTFQL</sequence>
<dbReference type="InterPro" id="IPR037682">
    <property type="entry name" value="TonB_C"/>
</dbReference>
<dbReference type="NCBIfam" id="TIGR01352">
    <property type="entry name" value="tonB_Cterm"/>
    <property type="match status" value="1"/>
</dbReference>
<keyword evidence="8" id="KW-1185">Reference proteome</keyword>
<dbReference type="Gene3D" id="3.30.1150.10">
    <property type="match status" value="1"/>
</dbReference>
<keyword evidence="3" id="KW-1133">Transmembrane helix</keyword>
<evidence type="ECO:0000313" key="7">
    <source>
        <dbReference type="EMBL" id="NRS93357.1"/>
    </source>
</evidence>
<reference evidence="7" key="1">
    <citation type="submission" date="2020-05" db="EMBL/GenBank/DDBJ databases">
        <title>Genomic Encyclopedia of Type Strains, Phase IV (KMG-V): Genome sequencing to study the core and pangenomes of soil and plant-associated prokaryotes.</title>
        <authorList>
            <person name="Whitman W."/>
        </authorList>
    </citation>
    <scope>NUCLEOTIDE SEQUENCE</scope>
    <source>
        <strain evidence="7">16F</strain>
    </source>
</reference>
<dbReference type="GO" id="GO:0016020">
    <property type="term" value="C:membrane"/>
    <property type="evidence" value="ECO:0007669"/>
    <property type="project" value="UniProtKB-SubCell"/>
</dbReference>
<comment type="caution">
    <text evidence="7">The sequence shown here is derived from an EMBL/GenBank/DDBJ whole genome shotgun (WGS) entry which is preliminary data.</text>
</comment>
<evidence type="ECO:0000256" key="2">
    <source>
        <dbReference type="ARBA" id="ARBA00022692"/>
    </source>
</evidence>
<keyword evidence="4" id="KW-0472">Membrane</keyword>
<accession>A0A8J8GB93</accession>
<feature type="signal peptide" evidence="5">
    <location>
        <begin position="1"/>
        <end position="21"/>
    </location>
</feature>
<evidence type="ECO:0000313" key="8">
    <source>
        <dbReference type="Proteomes" id="UP000610746"/>
    </source>
</evidence>
<dbReference type="SUPFAM" id="SSF74653">
    <property type="entry name" value="TolA/TonB C-terminal domain"/>
    <property type="match status" value="1"/>
</dbReference>
<name>A0A8J8GB93_9FLAO</name>
<dbReference type="RefSeq" id="WP_173779923.1">
    <property type="nucleotide sequence ID" value="NZ_JABSNO010000020.1"/>
</dbReference>
<dbReference type="InterPro" id="IPR006260">
    <property type="entry name" value="TonB/TolA_C"/>
</dbReference>
<dbReference type="GO" id="GO:0055085">
    <property type="term" value="P:transmembrane transport"/>
    <property type="evidence" value="ECO:0007669"/>
    <property type="project" value="InterPro"/>
</dbReference>
<feature type="chain" id="PRO_5035258959" evidence="5">
    <location>
        <begin position="22"/>
        <end position="242"/>
    </location>
</feature>
<keyword evidence="2" id="KW-0812">Transmembrane</keyword>
<gene>
    <name evidence="7" type="ORF">HNQ03_002446</name>
</gene>
<keyword evidence="5" id="KW-0732">Signal</keyword>
<evidence type="ECO:0000256" key="3">
    <source>
        <dbReference type="ARBA" id="ARBA00022989"/>
    </source>
</evidence>
<evidence type="ECO:0000256" key="4">
    <source>
        <dbReference type="ARBA" id="ARBA00023136"/>
    </source>
</evidence>
<evidence type="ECO:0000259" key="6">
    <source>
        <dbReference type="PROSITE" id="PS52015"/>
    </source>
</evidence>
<dbReference type="EMBL" id="JABSNO010000020">
    <property type="protein sequence ID" value="NRS93357.1"/>
    <property type="molecule type" value="Genomic_DNA"/>
</dbReference>